<reference evidence="2" key="1">
    <citation type="submission" date="2018-02" db="EMBL/GenBank/DDBJ databases">
        <title>Rhizophora mucronata_Transcriptome.</title>
        <authorList>
            <person name="Meera S.P."/>
            <person name="Sreeshan A."/>
            <person name="Augustine A."/>
        </authorList>
    </citation>
    <scope>NUCLEOTIDE SEQUENCE</scope>
    <source>
        <tissue evidence="2">Leaf</tissue>
    </source>
</reference>
<dbReference type="PANTHER" id="PTHR35712">
    <property type="entry name" value="MYOSIN HEAVY CHAIN-LIKE PROTEIN"/>
    <property type="match status" value="1"/>
</dbReference>
<dbReference type="EMBL" id="GGEC01048572">
    <property type="protein sequence ID" value="MBX29056.1"/>
    <property type="molecule type" value="Transcribed_RNA"/>
</dbReference>
<proteinExistence type="predicted"/>
<protein>
    <submittedName>
        <fullName evidence="1">Uncharacterized protein LOC105129798 isoform X4</fullName>
    </submittedName>
    <submittedName>
        <fullName evidence="2">Uncharacterized protein MANES_07G058100</fullName>
    </submittedName>
</protein>
<dbReference type="EMBL" id="GGEC01048577">
    <property type="protein sequence ID" value="MBX29061.1"/>
    <property type="molecule type" value="Transcribed_RNA"/>
</dbReference>
<dbReference type="PANTHER" id="PTHR35712:SF1">
    <property type="entry name" value="MYOSIN HEAVY CHAIN-LIKE PROTEIN"/>
    <property type="match status" value="1"/>
</dbReference>
<evidence type="ECO:0000313" key="2">
    <source>
        <dbReference type="EMBL" id="MBX29061.1"/>
    </source>
</evidence>
<organism evidence="2">
    <name type="scientific">Rhizophora mucronata</name>
    <name type="common">Asiatic mangrove</name>
    <dbReference type="NCBI Taxonomy" id="61149"/>
    <lineage>
        <taxon>Eukaryota</taxon>
        <taxon>Viridiplantae</taxon>
        <taxon>Streptophyta</taxon>
        <taxon>Embryophyta</taxon>
        <taxon>Tracheophyta</taxon>
        <taxon>Spermatophyta</taxon>
        <taxon>Magnoliopsida</taxon>
        <taxon>eudicotyledons</taxon>
        <taxon>Gunneridae</taxon>
        <taxon>Pentapetalae</taxon>
        <taxon>rosids</taxon>
        <taxon>fabids</taxon>
        <taxon>Malpighiales</taxon>
        <taxon>Rhizophoraceae</taxon>
        <taxon>Rhizophora</taxon>
    </lineage>
</organism>
<accession>A0A2P2MFQ4</accession>
<sequence>MWLPMAFQEHPYLLMVNCNTMCRRIGPEIKKRSPFANIMVKSPFNHETDGKLRNLLKKTYLRHWMGGMDFSGNEAGSHPNVEGNFSGKRSNSLDFARMKIENATLKESIESMEHLISSVHRLRLALLKAKDSVMCEDNVTGVSEELDVIISEAKLVKTALGSSLPVSWSAEVDDTSIGDTVCNEPGDIYEVPGSEKKDFVSAVGFEMVELLILAAQMLKDDKTTSSYQRGRR</sequence>
<evidence type="ECO:0000313" key="1">
    <source>
        <dbReference type="EMBL" id="MBX29056.1"/>
    </source>
</evidence>
<dbReference type="AlphaFoldDB" id="A0A2P2MFQ4"/>
<name>A0A2P2MFQ4_RHIMU</name>